<feature type="domain" description="Secretion system C-terminal sorting" evidence="4">
    <location>
        <begin position="294"/>
        <end position="363"/>
    </location>
</feature>
<organism evidence="5 6">
    <name type="scientific">Flagellimonas iocasae</name>
    <dbReference type="NCBI Taxonomy" id="2055905"/>
    <lineage>
        <taxon>Bacteria</taxon>
        <taxon>Pseudomonadati</taxon>
        <taxon>Bacteroidota</taxon>
        <taxon>Flavobacteriia</taxon>
        <taxon>Flavobacteriales</taxon>
        <taxon>Flavobacteriaceae</taxon>
        <taxon>Flagellimonas</taxon>
    </lineage>
</organism>
<accession>A0ABW4XUV6</accession>
<keyword evidence="3" id="KW-0325">Glycoprotein</keyword>
<evidence type="ECO:0000259" key="4">
    <source>
        <dbReference type="Pfam" id="PF18962"/>
    </source>
</evidence>
<comment type="caution">
    <text evidence="5">The sequence shown here is derived from an EMBL/GenBank/DDBJ whole genome shotgun (WGS) entry which is preliminary data.</text>
</comment>
<dbReference type="RefSeq" id="WP_379829499.1">
    <property type="nucleotide sequence ID" value="NZ_JBHUHU010000001.1"/>
</dbReference>
<keyword evidence="2" id="KW-0732">Signal</keyword>
<proteinExistence type="predicted"/>
<sequence>MKKITLTLTFIVCNLALGGLKPTTKTDNYLVDVIIAEDALDLGMFQDTDYQVPTRLIFPNLVSVEGSLDIRGNSNLMVIEAPLLKYVGDNFVIEENPDLLEIILPKLNNVGANLVFVENPQLERIDISKFEQSFGDVHIYANPNMTSMDLSRLEKVCGGIAFHLNHALTAIDLPELKSIGHYCGPHIGSFFHVFNNDHLQSVTAPKLAKVDFAIITNNSQLKKLNLCNIVVDEEFDVQNNHVNINVGPPYCPENLEDGDNNEEIEEDLAAEEENLPDDEVVIEDGRNEENEAEIYPIPSDDTIRIAVESPVELISIYDMSGNLVKTFRSEEEQYDISGIAPGIYVVTIFYSNGSISPSRKIIIR</sequence>
<dbReference type="NCBIfam" id="TIGR04183">
    <property type="entry name" value="Por_Secre_tail"/>
    <property type="match status" value="1"/>
</dbReference>
<dbReference type="EMBL" id="JBHUHU010000001">
    <property type="protein sequence ID" value="MFD2098729.1"/>
    <property type="molecule type" value="Genomic_DNA"/>
</dbReference>
<name>A0ABW4XUV6_9FLAO</name>
<evidence type="ECO:0000256" key="3">
    <source>
        <dbReference type="ARBA" id="ARBA00023180"/>
    </source>
</evidence>
<comment type="subcellular location">
    <subcellularLocation>
        <location evidence="1">Cell envelope</location>
    </subcellularLocation>
</comment>
<dbReference type="Pfam" id="PF18962">
    <property type="entry name" value="Por_Secre_tail"/>
    <property type="match status" value="1"/>
</dbReference>
<evidence type="ECO:0000313" key="6">
    <source>
        <dbReference type="Proteomes" id="UP001597342"/>
    </source>
</evidence>
<evidence type="ECO:0000256" key="1">
    <source>
        <dbReference type="ARBA" id="ARBA00004196"/>
    </source>
</evidence>
<dbReference type="Proteomes" id="UP001597342">
    <property type="component" value="Unassembled WGS sequence"/>
</dbReference>
<dbReference type="InterPro" id="IPR026444">
    <property type="entry name" value="Secre_tail"/>
</dbReference>
<keyword evidence="6" id="KW-1185">Reference proteome</keyword>
<dbReference type="SUPFAM" id="SSF52058">
    <property type="entry name" value="L domain-like"/>
    <property type="match status" value="2"/>
</dbReference>
<dbReference type="InterPro" id="IPR051648">
    <property type="entry name" value="CWI-Assembly_Regulator"/>
</dbReference>
<gene>
    <name evidence="5" type="ORF">ACFSJE_03015</name>
</gene>
<reference evidence="6" key="1">
    <citation type="journal article" date="2019" name="Int. J. Syst. Evol. Microbiol.">
        <title>The Global Catalogue of Microorganisms (GCM) 10K type strain sequencing project: providing services to taxonomists for standard genome sequencing and annotation.</title>
        <authorList>
            <consortium name="The Broad Institute Genomics Platform"/>
            <consortium name="The Broad Institute Genome Sequencing Center for Infectious Disease"/>
            <person name="Wu L."/>
            <person name="Ma J."/>
        </authorList>
    </citation>
    <scope>NUCLEOTIDE SEQUENCE [LARGE SCALE GENOMIC DNA]</scope>
    <source>
        <strain evidence="6">JCM 3389</strain>
    </source>
</reference>
<dbReference type="Gene3D" id="3.80.10.10">
    <property type="entry name" value="Ribonuclease Inhibitor"/>
    <property type="match status" value="1"/>
</dbReference>
<dbReference type="PANTHER" id="PTHR31018:SF3">
    <property type="entry name" value="RECEPTOR PROTEIN-TYROSINE KINASE"/>
    <property type="match status" value="1"/>
</dbReference>
<dbReference type="InterPro" id="IPR032675">
    <property type="entry name" value="LRR_dom_sf"/>
</dbReference>
<protein>
    <submittedName>
        <fullName evidence="5">T9SS type A sorting domain-containing protein</fullName>
    </submittedName>
</protein>
<evidence type="ECO:0000256" key="2">
    <source>
        <dbReference type="ARBA" id="ARBA00022729"/>
    </source>
</evidence>
<dbReference type="PANTHER" id="PTHR31018">
    <property type="entry name" value="SPORULATION-SPECIFIC PROTEIN-RELATED"/>
    <property type="match status" value="1"/>
</dbReference>
<evidence type="ECO:0000313" key="5">
    <source>
        <dbReference type="EMBL" id="MFD2098729.1"/>
    </source>
</evidence>